<accession>A0ABU8F4Y2</accession>
<dbReference type="InterPro" id="IPR032466">
    <property type="entry name" value="Metal_Hydrolase"/>
</dbReference>
<name>A0ABU8F4Y2_9BACI</name>
<dbReference type="Pfam" id="PF19799">
    <property type="entry name" value="DUF6282"/>
    <property type="match status" value="1"/>
</dbReference>
<dbReference type="InterPro" id="IPR046249">
    <property type="entry name" value="DUF6282"/>
</dbReference>
<dbReference type="RefSeq" id="WP_336497616.1">
    <property type="nucleotide sequence ID" value="NZ_JBAWSY010000006.1"/>
</dbReference>
<keyword evidence="2" id="KW-1185">Reference proteome</keyword>
<protein>
    <submittedName>
        <fullName evidence="1">DUF6282 family protein</fullName>
    </submittedName>
</protein>
<dbReference type="EMBL" id="JBAWSY010000006">
    <property type="protein sequence ID" value="MEI4770058.1"/>
    <property type="molecule type" value="Genomic_DNA"/>
</dbReference>
<evidence type="ECO:0000313" key="2">
    <source>
        <dbReference type="Proteomes" id="UP001364890"/>
    </source>
</evidence>
<proteinExistence type="predicted"/>
<dbReference type="Proteomes" id="UP001364890">
    <property type="component" value="Unassembled WGS sequence"/>
</dbReference>
<sequence>MNEEMLEGIYDLHVHTAPDISERKLDDIDYAKIMEQYNMAGFCIKSHYFNTAERAKLVKKSHPSIEAIGALALNNSVGGLNPEAVLMAAKSGAKVIWMPTFDAKNEREYLLKNSYGVLPPWAQVQKNNDKKQEVPGITILEDKQIKEEVKEIVAICKEQDLILASGHLSKTETLELAKYARNEQYKKLVITHPTFSSIAFSIEEQLELLEYGATLEQCYGVVQEHYGISWDGMYEIFKRTGDKNVIISSDLGQIENPFPHDGLLDFINKLLEQGFSKQFVKNITRENQLKLLGG</sequence>
<dbReference type="SUPFAM" id="SSF51556">
    <property type="entry name" value="Metallo-dependent hydrolases"/>
    <property type="match status" value="1"/>
</dbReference>
<organism evidence="1 2">
    <name type="scientific">Psychrobacillus mangrovi</name>
    <dbReference type="NCBI Taxonomy" id="3117745"/>
    <lineage>
        <taxon>Bacteria</taxon>
        <taxon>Bacillati</taxon>
        <taxon>Bacillota</taxon>
        <taxon>Bacilli</taxon>
        <taxon>Bacillales</taxon>
        <taxon>Bacillaceae</taxon>
        <taxon>Psychrobacillus</taxon>
    </lineage>
</organism>
<evidence type="ECO:0000313" key="1">
    <source>
        <dbReference type="EMBL" id="MEI4770058.1"/>
    </source>
</evidence>
<reference evidence="1 2" key="1">
    <citation type="submission" date="2024-01" db="EMBL/GenBank/DDBJ databases">
        <title>Seven novel Bacillus-like species.</title>
        <authorList>
            <person name="Liu G."/>
        </authorList>
    </citation>
    <scope>NUCLEOTIDE SEQUENCE [LARGE SCALE GENOMIC DNA]</scope>
    <source>
        <strain evidence="1 2">FJAT-51614</strain>
    </source>
</reference>
<gene>
    <name evidence="1" type="ORF">WAX74_10455</name>
</gene>
<comment type="caution">
    <text evidence="1">The sequence shown here is derived from an EMBL/GenBank/DDBJ whole genome shotgun (WGS) entry which is preliminary data.</text>
</comment>